<dbReference type="OrthoDB" id="129822at2"/>
<dbReference type="KEGG" id="cph:Cpha266_1647"/>
<dbReference type="EMBL" id="CP000492">
    <property type="protein sequence ID" value="ABL65668.1"/>
    <property type="molecule type" value="Genomic_DNA"/>
</dbReference>
<dbReference type="Proteomes" id="UP000008701">
    <property type="component" value="Chromosome"/>
</dbReference>
<keyword evidence="2" id="KW-1185">Reference proteome</keyword>
<dbReference type="STRING" id="290317.Cpha266_1647"/>
<protein>
    <recommendedName>
        <fullName evidence="3">Transcriptional modulator of MazE/toxin, MazF</fullName>
    </recommendedName>
</protein>
<dbReference type="eggNOG" id="COG2337">
    <property type="taxonomic scope" value="Bacteria"/>
</dbReference>
<dbReference type="SUPFAM" id="SSF50118">
    <property type="entry name" value="Cell growth inhibitor/plasmid maintenance toxic component"/>
    <property type="match status" value="1"/>
</dbReference>
<evidence type="ECO:0000313" key="2">
    <source>
        <dbReference type="Proteomes" id="UP000008701"/>
    </source>
</evidence>
<dbReference type="Gene3D" id="2.30.30.110">
    <property type="match status" value="1"/>
</dbReference>
<sequence>MRRPGVNFKPYDIVVVPFPFTEKRAVKHRPAVVLSTSRFNENHDHLTLAMITSAKSVLVQRELENSIV</sequence>
<dbReference type="InterPro" id="IPR003477">
    <property type="entry name" value="PemK-like"/>
</dbReference>
<organism evidence="1 2">
    <name type="scientific">Chlorobium phaeobacteroides (strain DSM 266 / SMG 266 / 2430)</name>
    <dbReference type="NCBI Taxonomy" id="290317"/>
    <lineage>
        <taxon>Bacteria</taxon>
        <taxon>Pseudomonadati</taxon>
        <taxon>Chlorobiota</taxon>
        <taxon>Chlorobiia</taxon>
        <taxon>Chlorobiales</taxon>
        <taxon>Chlorobiaceae</taxon>
        <taxon>Chlorobium/Pelodictyon group</taxon>
        <taxon>Chlorobium</taxon>
    </lineage>
</organism>
<proteinExistence type="predicted"/>
<name>A1BGZ1_CHLPD</name>
<evidence type="ECO:0008006" key="3">
    <source>
        <dbReference type="Google" id="ProtNLM"/>
    </source>
</evidence>
<reference evidence="1 2" key="1">
    <citation type="submission" date="2006-12" db="EMBL/GenBank/DDBJ databases">
        <title>Complete sequence of Chlorobium phaeobacteroides DSM 266.</title>
        <authorList>
            <consortium name="US DOE Joint Genome Institute"/>
            <person name="Copeland A."/>
            <person name="Lucas S."/>
            <person name="Lapidus A."/>
            <person name="Barry K."/>
            <person name="Detter J.C."/>
            <person name="Glavina del Rio T."/>
            <person name="Hammon N."/>
            <person name="Israni S."/>
            <person name="Pitluck S."/>
            <person name="Goltsman E."/>
            <person name="Schmutz J."/>
            <person name="Larimer F."/>
            <person name="Land M."/>
            <person name="Hauser L."/>
            <person name="Mikhailova N."/>
            <person name="Li T."/>
            <person name="Overmann J."/>
            <person name="Bryant D.A."/>
            <person name="Richardson P."/>
        </authorList>
    </citation>
    <scope>NUCLEOTIDE SEQUENCE [LARGE SCALE GENOMIC DNA]</scope>
    <source>
        <strain evidence="1 2">DSM 266</strain>
    </source>
</reference>
<dbReference type="GO" id="GO:0003677">
    <property type="term" value="F:DNA binding"/>
    <property type="evidence" value="ECO:0007669"/>
    <property type="project" value="InterPro"/>
</dbReference>
<dbReference type="AlphaFoldDB" id="A1BGZ1"/>
<dbReference type="InterPro" id="IPR011067">
    <property type="entry name" value="Plasmid_toxin/cell-grow_inhib"/>
</dbReference>
<accession>A1BGZ1</accession>
<evidence type="ECO:0000313" key="1">
    <source>
        <dbReference type="EMBL" id="ABL65668.1"/>
    </source>
</evidence>
<gene>
    <name evidence="1" type="ordered locus">Cpha266_1647</name>
</gene>
<dbReference type="Pfam" id="PF02452">
    <property type="entry name" value="PemK_toxin"/>
    <property type="match status" value="1"/>
</dbReference>
<dbReference type="HOGENOM" id="CLU_2786326_0_0_10"/>